<evidence type="ECO:0000313" key="3">
    <source>
        <dbReference type="Proteomes" id="UP000321328"/>
    </source>
</evidence>
<dbReference type="NCBIfam" id="TIGR02246">
    <property type="entry name" value="SgcJ/EcaC family oxidoreductase"/>
    <property type="match status" value="1"/>
</dbReference>
<keyword evidence="3" id="KW-1185">Reference proteome</keyword>
<accession>A0A511CXL2</accession>
<gene>
    <name evidence="2" type="ORF">PA7_10540</name>
</gene>
<dbReference type="STRING" id="1123024.GCA_000423625_00403"/>
<sequence>MAVKTINGQDMEGALSFYEPTATFVAQDGKRYVGREAVREALSEYFAIQPTLTVTAVRKVVESEEIALVAGDWTLTGTAPDGSPIEMNATNIDVVRRQTEGHWLIVIDNPFGLE</sequence>
<dbReference type="SUPFAM" id="SSF54427">
    <property type="entry name" value="NTF2-like"/>
    <property type="match status" value="1"/>
</dbReference>
<dbReference type="AlphaFoldDB" id="A0A511CXL2"/>
<dbReference type="EMBL" id="BJVI01000007">
    <property type="protein sequence ID" value="GEL17217.1"/>
    <property type="molecule type" value="Genomic_DNA"/>
</dbReference>
<proteinExistence type="predicted"/>
<dbReference type="Proteomes" id="UP000321328">
    <property type="component" value="Unassembled WGS sequence"/>
</dbReference>
<reference evidence="2 3" key="1">
    <citation type="submission" date="2019-07" db="EMBL/GenBank/DDBJ databases">
        <title>Whole genome shotgun sequence of Pseudonocardia asaccharolytica NBRC 16224.</title>
        <authorList>
            <person name="Hosoyama A."/>
            <person name="Uohara A."/>
            <person name="Ohji S."/>
            <person name="Ichikawa N."/>
        </authorList>
    </citation>
    <scope>NUCLEOTIDE SEQUENCE [LARGE SCALE GENOMIC DNA]</scope>
    <source>
        <strain evidence="2 3">NBRC 16224</strain>
    </source>
</reference>
<dbReference type="Pfam" id="PF12680">
    <property type="entry name" value="SnoaL_2"/>
    <property type="match status" value="1"/>
</dbReference>
<dbReference type="InterPro" id="IPR032710">
    <property type="entry name" value="NTF2-like_dom_sf"/>
</dbReference>
<feature type="domain" description="SnoaL-like" evidence="1">
    <location>
        <begin position="4"/>
        <end position="101"/>
    </location>
</feature>
<name>A0A511CXL2_9PSEU</name>
<organism evidence="2 3">
    <name type="scientific">Pseudonocardia asaccharolytica DSM 44247 = NBRC 16224</name>
    <dbReference type="NCBI Taxonomy" id="1123024"/>
    <lineage>
        <taxon>Bacteria</taxon>
        <taxon>Bacillati</taxon>
        <taxon>Actinomycetota</taxon>
        <taxon>Actinomycetes</taxon>
        <taxon>Pseudonocardiales</taxon>
        <taxon>Pseudonocardiaceae</taxon>
        <taxon>Pseudonocardia</taxon>
    </lineage>
</organism>
<protein>
    <recommendedName>
        <fullName evidence="1">SnoaL-like domain-containing protein</fullName>
    </recommendedName>
</protein>
<evidence type="ECO:0000313" key="2">
    <source>
        <dbReference type="EMBL" id="GEL17217.1"/>
    </source>
</evidence>
<dbReference type="InterPro" id="IPR011944">
    <property type="entry name" value="Steroid_delta5-4_isomerase"/>
</dbReference>
<comment type="caution">
    <text evidence="2">The sequence shown here is derived from an EMBL/GenBank/DDBJ whole genome shotgun (WGS) entry which is preliminary data.</text>
</comment>
<dbReference type="InterPro" id="IPR037401">
    <property type="entry name" value="SnoaL-like"/>
</dbReference>
<evidence type="ECO:0000259" key="1">
    <source>
        <dbReference type="Pfam" id="PF12680"/>
    </source>
</evidence>
<dbReference type="Gene3D" id="3.10.450.50">
    <property type="match status" value="1"/>
</dbReference>